<feature type="domain" description="Pectate lyase" evidence="1">
    <location>
        <begin position="11"/>
        <end position="182"/>
    </location>
</feature>
<evidence type="ECO:0000313" key="2">
    <source>
        <dbReference type="EnsemblPlants" id="EMT08040"/>
    </source>
</evidence>
<dbReference type="Pfam" id="PF00544">
    <property type="entry name" value="Pectate_lyase_4"/>
    <property type="match status" value="1"/>
</dbReference>
<evidence type="ECO:0000259" key="1">
    <source>
        <dbReference type="SMART" id="SM00656"/>
    </source>
</evidence>
<dbReference type="SUPFAM" id="SSF51126">
    <property type="entry name" value="Pectin lyase-like"/>
    <property type="match status" value="1"/>
</dbReference>
<organism evidence="2">
    <name type="scientific">Aegilops tauschii</name>
    <name type="common">Tausch's goatgrass</name>
    <name type="synonym">Aegilops squarrosa</name>
    <dbReference type="NCBI Taxonomy" id="37682"/>
    <lineage>
        <taxon>Eukaryota</taxon>
        <taxon>Viridiplantae</taxon>
        <taxon>Streptophyta</taxon>
        <taxon>Embryophyta</taxon>
        <taxon>Tracheophyta</taxon>
        <taxon>Spermatophyta</taxon>
        <taxon>Magnoliopsida</taxon>
        <taxon>Liliopsida</taxon>
        <taxon>Poales</taxon>
        <taxon>Poaceae</taxon>
        <taxon>BOP clade</taxon>
        <taxon>Pooideae</taxon>
        <taxon>Triticodae</taxon>
        <taxon>Triticeae</taxon>
        <taxon>Triticinae</taxon>
        <taxon>Aegilops</taxon>
    </lineage>
</organism>
<reference evidence="2" key="1">
    <citation type="submission" date="2015-06" db="UniProtKB">
        <authorList>
            <consortium name="EnsemblPlants"/>
        </authorList>
    </citation>
    <scope>IDENTIFICATION</scope>
</reference>
<name>M8B340_AEGTA</name>
<dbReference type="AlphaFoldDB" id="M8B340"/>
<dbReference type="PANTHER" id="PTHR31683:SF74">
    <property type="entry name" value="PECTATE LYASE"/>
    <property type="match status" value="1"/>
</dbReference>
<dbReference type="InterPro" id="IPR011050">
    <property type="entry name" value="Pectin_lyase_fold/virulence"/>
</dbReference>
<dbReference type="InterPro" id="IPR012334">
    <property type="entry name" value="Pectin_lyas_fold"/>
</dbReference>
<dbReference type="SMART" id="SM00656">
    <property type="entry name" value="Amb_all"/>
    <property type="match status" value="1"/>
</dbReference>
<dbReference type="Gene3D" id="2.160.20.10">
    <property type="entry name" value="Single-stranded right-handed beta-helix, Pectin lyase-like"/>
    <property type="match status" value="2"/>
</dbReference>
<sequence>MAIKAATANLRHKNVIDRCWRDQSNWDIDRQRLVVCSVGLARKMQQNRGRGVTAYTVTDPSDDPVRPKPGTLRSKVWIDHNTLARCEDGLLDVTLGSTDVTVSNNWFHDHDKVMLLGHNDQHVADRRMRVTVAFNRFGPNVTRRTPVGHAAGKDWHCHSSGDSFENGAVFKQTGSRVRPNYNRHQAFSAVSAGEVRSLTKDAGALRCFPGAAC</sequence>
<protein>
    <recommendedName>
        <fullName evidence="1">Pectate lyase domain-containing protein</fullName>
    </recommendedName>
</protein>
<dbReference type="InterPro" id="IPR045032">
    <property type="entry name" value="PEL"/>
</dbReference>
<dbReference type="GO" id="GO:0030570">
    <property type="term" value="F:pectate lyase activity"/>
    <property type="evidence" value="ECO:0007669"/>
    <property type="project" value="InterPro"/>
</dbReference>
<dbReference type="EnsemblPlants" id="EMT08040">
    <property type="protein sequence ID" value="EMT08040"/>
    <property type="gene ID" value="F775_42918"/>
</dbReference>
<accession>M8B340</accession>
<dbReference type="PANTHER" id="PTHR31683">
    <property type="entry name" value="PECTATE LYASE 18-RELATED"/>
    <property type="match status" value="1"/>
</dbReference>
<dbReference type="InterPro" id="IPR002022">
    <property type="entry name" value="Pec_lyase"/>
</dbReference>
<proteinExistence type="predicted"/>